<reference evidence="2 3" key="1">
    <citation type="submission" date="2022-05" db="EMBL/GenBank/DDBJ databases">
        <authorList>
            <consortium name="Genoscope - CEA"/>
            <person name="William W."/>
        </authorList>
    </citation>
    <scope>NUCLEOTIDE SEQUENCE [LARGE SCALE GENOMIC DNA]</scope>
</reference>
<protein>
    <submittedName>
        <fullName evidence="2">Uncharacterized protein</fullName>
    </submittedName>
</protein>
<evidence type="ECO:0000256" key="1">
    <source>
        <dbReference type="SAM" id="MobiDB-lite"/>
    </source>
</evidence>
<evidence type="ECO:0000313" key="2">
    <source>
        <dbReference type="EMBL" id="CAH3030608.1"/>
    </source>
</evidence>
<dbReference type="Proteomes" id="UP001159427">
    <property type="component" value="Unassembled WGS sequence"/>
</dbReference>
<proteinExistence type="predicted"/>
<dbReference type="EMBL" id="CALNXI010000644">
    <property type="protein sequence ID" value="CAH3030608.1"/>
    <property type="molecule type" value="Genomic_DNA"/>
</dbReference>
<gene>
    <name evidence="2" type="ORF">PEVE_00038248</name>
</gene>
<feature type="compositionally biased region" description="Polar residues" evidence="1">
    <location>
        <begin position="162"/>
        <end position="172"/>
    </location>
</feature>
<organism evidence="2 3">
    <name type="scientific">Porites evermanni</name>
    <dbReference type="NCBI Taxonomy" id="104178"/>
    <lineage>
        <taxon>Eukaryota</taxon>
        <taxon>Metazoa</taxon>
        <taxon>Cnidaria</taxon>
        <taxon>Anthozoa</taxon>
        <taxon>Hexacorallia</taxon>
        <taxon>Scleractinia</taxon>
        <taxon>Fungiina</taxon>
        <taxon>Poritidae</taxon>
        <taxon>Porites</taxon>
    </lineage>
</organism>
<sequence length="172" mass="19657">MLRSTEEKLLASKSWRRARAHNSREEVNLQKEKCRLDRRVGREMCQLRAAQNRFELQYYRKNSAIDRKNSMMERTSSLVLPPVSEGNDRDLLKLPRERRMSKSLDSLPPIAMDSLSLPWSLNGALKRSSSVNSASNSDQALSSYSDDAPRQVGLHRRAQSYAEISSRTNSTS</sequence>
<feature type="region of interest" description="Disordered" evidence="1">
    <location>
        <begin position="129"/>
        <end position="172"/>
    </location>
</feature>
<keyword evidence="3" id="KW-1185">Reference proteome</keyword>
<accession>A0ABN8MNY5</accession>
<comment type="caution">
    <text evidence="2">The sequence shown here is derived from an EMBL/GenBank/DDBJ whole genome shotgun (WGS) entry which is preliminary data.</text>
</comment>
<name>A0ABN8MNY5_9CNID</name>
<evidence type="ECO:0000313" key="3">
    <source>
        <dbReference type="Proteomes" id="UP001159427"/>
    </source>
</evidence>